<evidence type="ECO:0000256" key="5">
    <source>
        <dbReference type="ARBA" id="ARBA00024227"/>
    </source>
</evidence>
<dbReference type="GO" id="GO:0004077">
    <property type="term" value="F:biotin--[biotin carboxyl-carrier protein] ligase activity"/>
    <property type="evidence" value="ECO:0007669"/>
    <property type="project" value="UniProtKB-EC"/>
</dbReference>
<sequence>MTQIPRSDLPSGTRHLALGDVGSTNAEALALARTGERGPLWVTAQRQLQGRGRRGRAWISEPGNLYASLLLCDPAPLDRLATLPLVAALAVYKALRPLFSRTPQALAIKWPNDILVDGAKVNGILLESETVPNGPLSVVIGCGINCAHHPVGTPYPATSLKACGLEVRPADLFPALANAMAGELARWDRGRGFAAIREDWLLAARGRGEPVRVNLADGVLEGRFADLDADGYLLIETADRRIVPVSAGDLFFTS</sequence>
<evidence type="ECO:0000256" key="6">
    <source>
        <dbReference type="ARBA" id="ARBA00047846"/>
    </source>
</evidence>
<dbReference type="InterPro" id="IPR004408">
    <property type="entry name" value="Biotin_CoA_COase_ligase"/>
</dbReference>
<accession>A0A2G1QRM4</accession>
<comment type="caution">
    <text evidence="8">The sequence shown here is derived from an EMBL/GenBank/DDBJ whole genome shotgun (WGS) entry which is preliminary data.</text>
</comment>
<dbReference type="GO" id="GO:0005737">
    <property type="term" value="C:cytoplasm"/>
    <property type="evidence" value="ECO:0007669"/>
    <property type="project" value="TreeGrafter"/>
</dbReference>
<feature type="domain" description="BPL/LPL catalytic" evidence="7">
    <location>
        <begin position="11"/>
        <end position="188"/>
    </location>
</feature>
<evidence type="ECO:0000256" key="2">
    <source>
        <dbReference type="ARBA" id="ARBA00022741"/>
    </source>
</evidence>
<dbReference type="Pfam" id="PF03099">
    <property type="entry name" value="BPL_LplA_LipB"/>
    <property type="match status" value="1"/>
</dbReference>
<name>A0A2G1QRM4_9HYPH</name>
<dbReference type="NCBIfam" id="TIGR00121">
    <property type="entry name" value="birA_ligase"/>
    <property type="match status" value="1"/>
</dbReference>
<organism evidence="8 9">
    <name type="scientific">Zhengella mangrovi</name>
    <dbReference type="NCBI Taxonomy" id="1982044"/>
    <lineage>
        <taxon>Bacteria</taxon>
        <taxon>Pseudomonadati</taxon>
        <taxon>Pseudomonadota</taxon>
        <taxon>Alphaproteobacteria</taxon>
        <taxon>Hyphomicrobiales</taxon>
        <taxon>Notoacmeibacteraceae</taxon>
        <taxon>Zhengella</taxon>
    </lineage>
</organism>
<dbReference type="PROSITE" id="PS51733">
    <property type="entry name" value="BPL_LPL_CATALYTIC"/>
    <property type="match status" value="1"/>
</dbReference>
<gene>
    <name evidence="8" type="ORF">CSC94_05630</name>
</gene>
<reference evidence="8 9" key="1">
    <citation type="submission" date="2017-10" db="EMBL/GenBank/DDBJ databases">
        <title>Sedimentibacterium mangrovi gen. nov., sp. nov., a novel member of family Phyllobacteriacea isolated from mangrove sediment.</title>
        <authorList>
            <person name="Liao H."/>
            <person name="Tian Y."/>
        </authorList>
    </citation>
    <scope>NUCLEOTIDE SEQUENCE [LARGE SCALE GENOMIC DNA]</scope>
    <source>
        <strain evidence="8 9">X9-2-2</strain>
    </source>
</reference>
<dbReference type="InterPro" id="IPR003142">
    <property type="entry name" value="BPL_C"/>
</dbReference>
<evidence type="ECO:0000313" key="9">
    <source>
        <dbReference type="Proteomes" id="UP000221168"/>
    </source>
</evidence>
<dbReference type="SUPFAM" id="SSF50037">
    <property type="entry name" value="C-terminal domain of transcriptional repressors"/>
    <property type="match status" value="1"/>
</dbReference>
<evidence type="ECO:0000313" key="8">
    <source>
        <dbReference type="EMBL" id="PHP68139.1"/>
    </source>
</evidence>
<dbReference type="InterPro" id="IPR045864">
    <property type="entry name" value="aa-tRNA-synth_II/BPL/LPL"/>
</dbReference>
<dbReference type="EMBL" id="PDVP01000002">
    <property type="protein sequence ID" value="PHP68139.1"/>
    <property type="molecule type" value="Genomic_DNA"/>
</dbReference>
<dbReference type="Gene3D" id="3.30.930.10">
    <property type="entry name" value="Bira Bifunctional Protein, Domain 2"/>
    <property type="match status" value="1"/>
</dbReference>
<dbReference type="PANTHER" id="PTHR12835">
    <property type="entry name" value="BIOTIN PROTEIN LIGASE"/>
    <property type="match status" value="1"/>
</dbReference>
<evidence type="ECO:0000256" key="1">
    <source>
        <dbReference type="ARBA" id="ARBA00022598"/>
    </source>
</evidence>
<dbReference type="OrthoDB" id="9807064at2"/>
<evidence type="ECO:0000256" key="4">
    <source>
        <dbReference type="ARBA" id="ARBA00023267"/>
    </source>
</evidence>
<comment type="catalytic activity">
    <reaction evidence="6">
        <text>biotin + L-lysyl-[protein] + ATP = N(6)-biotinyl-L-lysyl-[protein] + AMP + diphosphate + H(+)</text>
        <dbReference type="Rhea" id="RHEA:11756"/>
        <dbReference type="Rhea" id="RHEA-COMP:9752"/>
        <dbReference type="Rhea" id="RHEA-COMP:10505"/>
        <dbReference type="ChEBI" id="CHEBI:15378"/>
        <dbReference type="ChEBI" id="CHEBI:29969"/>
        <dbReference type="ChEBI" id="CHEBI:30616"/>
        <dbReference type="ChEBI" id="CHEBI:33019"/>
        <dbReference type="ChEBI" id="CHEBI:57586"/>
        <dbReference type="ChEBI" id="CHEBI:83144"/>
        <dbReference type="ChEBI" id="CHEBI:456215"/>
        <dbReference type="EC" id="6.3.4.15"/>
    </reaction>
</comment>
<keyword evidence="9" id="KW-1185">Reference proteome</keyword>
<dbReference type="SUPFAM" id="SSF55681">
    <property type="entry name" value="Class II aaRS and biotin synthetases"/>
    <property type="match status" value="1"/>
</dbReference>
<keyword evidence="3" id="KW-0067">ATP-binding</keyword>
<dbReference type="PANTHER" id="PTHR12835:SF5">
    <property type="entry name" value="BIOTIN--PROTEIN LIGASE"/>
    <property type="match status" value="1"/>
</dbReference>
<dbReference type="RefSeq" id="WP_099304698.1">
    <property type="nucleotide sequence ID" value="NZ_PDVP01000002.1"/>
</dbReference>
<dbReference type="CDD" id="cd16442">
    <property type="entry name" value="BPL"/>
    <property type="match status" value="1"/>
</dbReference>
<dbReference type="GO" id="GO:0005524">
    <property type="term" value="F:ATP binding"/>
    <property type="evidence" value="ECO:0007669"/>
    <property type="project" value="UniProtKB-KW"/>
</dbReference>
<dbReference type="Pfam" id="PF02237">
    <property type="entry name" value="BPL_C"/>
    <property type="match status" value="1"/>
</dbReference>
<proteinExistence type="predicted"/>
<protein>
    <recommendedName>
        <fullName evidence="5">biotin--[biotin carboxyl-carrier protein] ligase</fullName>
        <ecNumber evidence="5">6.3.4.15</ecNumber>
    </recommendedName>
</protein>
<keyword evidence="4" id="KW-0092">Biotin</keyword>
<evidence type="ECO:0000256" key="3">
    <source>
        <dbReference type="ARBA" id="ARBA00022840"/>
    </source>
</evidence>
<keyword evidence="1 8" id="KW-0436">Ligase</keyword>
<keyword evidence="2" id="KW-0547">Nucleotide-binding</keyword>
<dbReference type="Proteomes" id="UP000221168">
    <property type="component" value="Unassembled WGS sequence"/>
</dbReference>
<dbReference type="InterPro" id="IPR004143">
    <property type="entry name" value="BPL_LPL_catalytic"/>
</dbReference>
<dbReference type="AlphaFoldDB" id="A0A2G1QRM4"/>
<dbReference type="EC" id="6.3.4.15" evidence="5"/>
<evidence type="ECO:0000259" key="7">
    <source>
        <dbReference type="PROSITE" id="PS51733"/>
    </source>
</evidence>
<dbReference type="InterPro" id="IPR008988">
    <property type="entry name" value="Transcriptional_repressor_C"/>
</dbReference>
<dbReference type="Gene3D" id="2.30.30.100">
    <property type="match status" value="1"/>
</dbReference>